<proteinExistence type="predicted"/>
<comment type="caution">
    <text evidence="2">The sequence shown here is derived from an EMBL/GenBank/DDBJ whole genome shotgun (WGS) entry which is preliminary data.</text>
</comment>
<reference evidence="2 3" key="1">
    <citation type="journal article" date="2019" name="Appl. Microbiol. Biotechnol.">
        <title>Genome sequence of Isaria javanica and comparative genome analysis insights into family S53 peptidase evolution in fungal entomopathogens.</title>
        <authorList>
            <person name="Lin R."/>
            <person name="Zhang X."/>
            <person name="Xin B."/>
            <person name="Zou M."/>
            <person name="Gao Y."/>
            <person name="Qin F."/>
            <person name="Hu Q."/>
            <person name="Xie B."/>
            <person name="Cheng X."/>
        </authorList>
    </citation>
    <scope>NUCLEOTIDE SEQUENCE [LARGE SCALE GENOMIC DNA]</scope>
    <source>
        <strain evidence="2 3">IJ1G</strain>
    </source>
</reference>
<keyword evidence="3" id="KW-1185">Reference proteome</keyword>
<sequence length="117" mass="13177">MPFNKNTDFGAITPDHEAWGETFKKHGERFENARHVAELDPETQKRLIESASVARQKRSGPEAKPREEQIDELRDEKFGANQSIARTMVAIAEVREADVVEALDKGETYAILVGPRT</sequence>
<feature type="region of interest" description="Disordered" evidence="1">
    <location>
        <begin position="38"/>
        <end position="76"/>
    </location>
</feature>
<protein>
    <submittedName>
        <fullName evidence="2">Uncharacterized protein</fullName>
    </submittedName>
</protein>
<evidence type="ECO:0000256" key="1">
    <source>
        <dbReference type="SAM" id="MobiDB-lite"/>
    </source>
</evidence>
<dbReference type="AlphaFoldDB" id="A0A545VLF5"/>
<feature type="compositionally biased region" description="Basic and acidic residues" evidence="1">
    <location>
        <begin position="59"/>
        <end position="76"/>
    </location>
</feature>
<gene>
    <name evidence="2" type="ORF">IF1G_06374</name>
</gene>
<evidence type="ECO:0000313" key="3">
    <source>
        <dbReference type="Proteomes" id="UP000315783"/>
    </source>
</evidence>
<dbReference type="EMBL" id="SPUK01000008">
    <property type="protein sequence ID" value="TQV95387.1"/>
    <property type="molecule type" value="Genomic_DNA"/>
</dbReference>
<evidence type="ECO:0000313" key="2">
    <source>
        <dbReference type="EMBL" id="TQV95387.1"/>
    </source>
</evidence>
<organism evidence="2 3">
    <name type="scientific">Cordyceps javanica</name>
    <dbReference type="NCBI Taxonomy" id="43265"/>
    <lineage>
        <taxon>Eukaryota</taxon>
        <taxon>Fungi</taxon>
        <taxon>Dikarya</taxon>
        <taxon>Ascomycota</taxon>
        <taxon>Pezizomycotina</taxon>
        <taxon>Sordariomycetes</taxon>
        <taxon>Hypocreomycetidae</taxon>
        <taxon>Hypocreales</taxon>
        <taxon>Cordycipitaceae</taxon>
        <taxon>Cordyceps</taxon>
    </lineage>
</organism>
<name>A0A545VLF5_9HYPO</name>
<feature type="compositionally biased region" description="Basic and acidic residues" evidence="1">
    <location>
        <begin position="38"/>
        <end position="48"/>
    </location>
</feature>
<dbReference type="Proteomes" id="UP000315783">
    <property type="component" value="Unassembled WGS sequence"/>
</dbReference>
<accession>A0A545VLF5</accession>